<gene>
    <name evidence="2" type="ORF">MB27_17265</name>
</gene>
<comment type="caution">
    <text evidence="2">The sequence shown here is derived from an EMBL/GenBank/DDBJ whole genome shotgun (WGS) entry which is preliminary data.</text>
</comment>
<feature type="compositionally biased region" description="Polar residues" evidence="1">
    <location>
        <begin position="65"/>
        <end position="81"/>
    </location>
</feature>
<evidence type="ECO:0000313" key="2">
    <source>
        <dbReference type="EMBL" id="KHD76454.1"/>
    </source>
</evidence>
<accession>A0A0A6UQ17</accession>
<protein>
    <submittedName>
        <fullName evidence="2">Uncharacterized protein</fullName>
    </submittedName>
</protein>
<evidence type="ECO:0000256" key="1">
    <source>
        <dbReference type="SAM" id="MobiDB-lite"/>
    </source>
</evidence>
<sequence length="93" mass="9715">MPYGAENGRVSRSAPQKNSRRLPAGSSALIRWETRRSASSSAPAGFTAVPDSSRTAASRVIADGSATSQPEAASRSRSPAVTTIRAGRSSIRR</sequence>
<name>A0A0A6UQ17_ACTUT</name>
<evidence type="ECO:0000313" key="3">
    <source>
        <dbReference type="Proteomes" id="UP000054537"/>
    </source>
</evidence>
<organism evidence="2 3">
    <name type="scientific">Actinoplanes utahensis</name>
    <dbReference type="NCBI Taxonomy" id="1869"/>
    <lineage>
        <taxon>Bacteria</taxon>
        <taxon>Bacillati</taxon>
        <taxon>Actinomycetota</taxon>
        <taxon>Actinomycetes</taxon>
        <taxon>Micromonosporales</taxon>
        <taxon>Micromonosporaceae</taxon>
        <taxon>Actinoplanes</taxon>
    </lineage>
</organism>
<reference evidence="2 3" key="1">
    <citation type="submission" date="2014-10" db="EMBL/GenBank/DDBJ databases">
        <title>Draft genome sequence of Actinoplanes utahensis NRRL 12052.</title>
        <authorList>
            <person name="Velasco-Bucheli B."/>
            <person name="del Cerro C."/>
            <person name="Hormigo D."/>
            <person name="Garcia J.L."/>
            <person name="Acebal C."/>
            <person name="Arroyo M."/>
            <person name="de la Mata I."/>
        </authorList>
    </citation>
    <scope>NUCLEOTIDE SEQUENCE [LARGE SCALE GENOMIC DNA]</scope>
    <source>
        <strain evidence="2 3">NRRL 12052</strain>
    </source>
</reference>
<dbReference type="EMBL" id="JRTT01000018">
    <property type="protein sequence ID" value="KHD76454.1"/>
    <property type="molecule type" value="Genomic_DNA"/>
</dbReference>
<feature type="region of interest" description="Disordered" evidence="1">
    <location>
        <begin position="1"/>
        <end position="93"/>
    </location>
</feature>
<dbReference type="Proteomes" id="UP000054537">
    <property type="component" value="Unassembled WGS sequence"/>
</dbReference>
<proteinExistence type="predicted"/>
<dbReference type="AlphaFoldDB" id="A0A0A6UQ17"/>
<keyword evidence="3" id="KW-1185">Reference proteome</keyword>